<feature type="compositionally biased region" description="Low complexity" evidence="1">
    <location>
        <begin position="58"/>
        <end position="69"/>
    </location>
</feature>
<dbReference type="AlphaFoldDB" id="A0AAD1S8C2"/>
<keyword evidence="3" id="KW-1185">Reference proteome</keyword>
<organism evidence="2 3">
    <name type="scientific">Pelobates cultripes</name>
    <name type="common">Western spadefoot toad</name>
    <dbReference type="NCBI Taxonomy" id="61616"/>
    <lineage>
        <taxon>Eukaryota</taxon>
        <taxon>Metazoa</taxon>
        <taxon>Chordata</taxon>
        <taxon>Craniata</taxon>
        <taxon>Vertebrata</taxon>
        <taxon>Euteleostomi</taxon>
        <taxon>Amphibia</taxon>
        <taxon>Batrachia</taxon>
        <taxon>Anura</taxon>
        <taxon>Pelobatoidea</taxon>
        <taxon>Pelobatidae</taxon>
        <taxon>Pelobates</taxon>
    </lineage>
</organism>
<dbReference type="Proteomes" id="UP001295444">
    <property type="component" value="Chromosome 05"/>
</dbReference>
<sequence>MEAVAREDPLGQTPAGQGSVEKTQKIVGSKQFHREEALNREDPGPKGSRAQEGLPIYGRSGTGSEESGSVVMERTPDAPTSSQAETGNGKRILQRSPLDFHGGKDPAPERPPA</sequence>
<protein>
    <submittedName>
        <fullName evidence="2">Uncharacterized protein</fullName>
    </submittedName>
</protein>
<dbReference type="EMBL" id="OW240916">
    <property type="protein sequence ID" value="CAH2293183.1"/>
    <property type="molecule type" value="Genomic_DNA"/>
</dbReference>
<reference evidence="2" key="1">
    <citation type="submission" date="2022-03" db="EMBL/GenBank/DDBJ databases">
        <authorList>
            <person name="Alioto T."/>
            <person name="Alioto T."/>
            <person name="Gomez Garrido J."/>
        </authorList>
    </citation>
    <scope>NUCLEOTIDE SEQUENCE</scope>
</reference>
<evidence type="ECO:0000256" key="1">
    <source>
        <dbReference type="SAM" id="MobiDB-lite"/>
    </source>
</evidence>
<feature type="compositionally biased region" description="Basic and acidic residues" evidence="1">
    <location>
        <begin position="101"/>
        <end position="113"/>
    </location>
</feature>
<proteinExistence type="predicted"/>
<gene>
    <name evidence="2" type="ORF">PECUL_23A010814</name>
</gene>
<feature type="region of interest" description="Disordered" evidence="1">
    <location>
        <begin position="1"/>
        <end position="113"/>
    </location>
</feature>
<feature type="compositionally biased region" description="Basic and acidic residues" evidence="1">
    <location>
        <begin position="32"/>
        <end position="44"/>
    </location>
</feature>
<evidence type="ECO:0000313" key="2">
    <source>
        <dbReference type="EMBL" id="CAH2293183.1"/>
    </source>
</evidence>
<evidence type="ECO:0000313" key="3">
    <source>
        <dbReference type="Proteomes" id="UP001295444"/>
    </source>
</evidence>
<name>A0AAD1S8C2_PELCU</name>
<accession>A0AAD1S8C2</accession>